<dbReference type="AlphaFoldDB" id="A0A1B8RSS3"/>
<evidence type="ECO:0000313" key="1">
    <source>
        <dbReference type="EMBL" id="OBY11857.1"/>
    </source>
</evidence>
<accession>A0A1B8RSS3</accession>
<dbReference type="RefSeq" id="WP_065254275.1">
    <property type="nucleotide sequence ID" value="NZ_MAPZ01000010.1"/>
</dbReference>
<dbReference type="Proteomes" id="UP000092714">
    <property type="component" value="Unassembled WGS sequence"/>
</dbReference>
<name>A0A1B8RSS3_9CLOT</name>
<reference evidence="1 2" key="1">
    <citation type="submission" date="2016-06" db="EMBL/GenBank/DDBJ databases">
        <authorList>
            <person name="Kjaerup R.B."/>
            <person name="Dalgaard T.S."/>
            <person name="Juul-Madsen H.R."/>
        </authorList>
    </citation>
    <scope>NUCLEOTIDE SEQUENCE [LARGE SCALE GENOMIC DNA]</scope>
    <source>
        <strain evidence="1 2">373-A1</strain>
    </source>
</reference>
<proteinExistence type="predicted"/>
<sequence length="174" mass="20201">MNLAKDDFYCGAFLSYLVNGKAVPALFDEVEDKTRKIYKVTTNKLMYTAYVKSCTKPLKSKGGESNLWTFSFTERQIDEISNISNDVEHQLFKFVFICGQEKLNESTIAVISFDELLKCIDIDRVHKYKPQNVMIRYYKGQKAFRVYGTTRDEISDGKENALRIKTNRIENTFI</sequence>
<evidence type="ECO:0000313" key="2">
    <source>
        <dbReference type="Proteomes" id="UP000092714"/>
    </source>
</evidence>
<organism evidence="1 2">
    <name type="scientific">Clostridium paraputrificum</name>
    <dbReference type="NCBI Taxonomy" id="29363"/>
    <lineage>
        <taxon>Bacteria</taxon>
        <taxon>Bacillati</taxon>
        <taxon>Bacillota</taxon>
        <taxon>Clostridia</taxon>
        <taxon>Eubacteriales</taxon>
        <taxon>Clostridiaceae</taxon>
        <taxon>Clostridium</taxon>
    </lineage>
</organism>
<keyword evidence="2" id="KW-1185">Reference proteome</keyword>
<dbReference type="EMBL" id="MAPZ01000010">
    <property type="protein sequence ID" value="OBY11857.1"/>
    <property type="molecule type" value="Genomic_DNA"/>
</dbReference>
<protein>
    <submittedName>
        <fullName evidence="1">Uncharacterized protein</fullName>
    </submittedName>
</protein>
<gene>
    <name evidence="1" type="ORF">CP373A1_02730</name>
</gene>
<dbReference type="OrthoDB" id="2964659at2"/>
<comment type="caution">
    <text evidence="1">The sequence shown here is derived from an EMBL/GenBank/DDBJ whole genome shotgun (WGS) entry which is preliminary data.</text>
</comment>